<keyword evidence="2" id="KW-0238">DNA-binding</keyword>
<dbReference type="InterPro" id="IPR036390">
    <property type="entry name" value="WH_DNA-bd_sf"/>
</dbReference>
<keyword evidence="3" id="KW-0804">Transcription</keyword>
<dbReference type="AlphaFoldDB" id="A0A0N7LRZ7"/>
<reference evidence="5 6" key="1">
    <citation type="submission" date="2015-09" db="EMBL/GenBank/DDBJ databases">
        <authorList>
            <consortium name="Swine Surveillance"/>
        </authorList>
    </citation>
    <scope>NUCLEOTIDE SEQUENCE [LARGE SCALE GENOMIC DNA]</scope>
    <source>
        <strain evidence="5 6">CECT 7688</strain>
    </source>
</reference>
<dbReference type="PANTHER" id="PTHR43132:SF2">
    <property type="entry name" value="ARSENICAL RESISTANCE OPERON REPRESSOR ARSR-RELATED"/>
    <property type="match status" value="1"/>
</dbReference>
<proteinExistence type="predicted"/>
<evidence type="ECO:0000256" key="1">
    <source>
        <dbReference type="ARBA" id="ARBA00023015"/>
    </source>
</evidence>
<dbReference type="InterPro" id="IPR051011">
    <property type="entry name" value="Metal_resp_trans_reg"/>
</dbReference>
<accession>A0A0N7LRZ7</accession>
<dbReference type="Pfam" id="PF12840">
    <property type="entry name" value="HTH_20"/>
    <property type="match status" value="1"/>
</dbReference>
<dbReference type="PROSITE" id="PS50987">
    <property type="entry name" value="HTH_ARSR_2"/>
    <property type="match status" value="1"/>
</dbReference>
<dbReference type="PANTHER" id="PTHR43132">
    <property type="entry name" value="ARSENICAL RESISTANCE OPERON REPRESSOR ARSR-RELATED"/>
    <property type="match status" value="1"/>
</dbReference>
<sequence length="130" mass="14117">MSSLTGNQGLHFVLYFHNSRYMDKKSALAAFAALSQPTRLDAFRLLIQAGDAGLAAGEIADALDVRQNTLSANLSVLLQADLLRNQREGRSIRYFADTEGVRGLLGFLLEDCCGGRPDLCQPLIKDLTCG</sequence>
<dbReference type="InterPro" id="IPR001845">
    <property type="entry name" value="HTH_ArsR_DNA-bd_dom"/>
</dbReference>
<dbReference type="CDD" id="cd00090">
    <property type="entry name" value="HTH_ARSR"/>
    <property type="match status" value="1"/>
</dbReference>
<keyword evidence="6" id="KW-1185">Reference proteome</keyword>
<gene>
    <name evidence="5" type="primary">sdpR_1</name>
    <name evidence="5" type="ORF">SHM7688_01654</name>
</gene>
<keyword evidence="1" id="KW-0805">Transcription regulation</keyword>
<evidence type="ECO:0000259" key="4">
    <source>
        <dbReference type="PROSITE" id="PS50987"/>
    </source>
</evidence>
<feature type="domain" description="HTH arsR-type" evidence="4">
    <location>
        <begin position="19"/>
        <end position="116"/>
    </location>
</feature>
<dbReference type="EMBL" id="CYPW01000016">
    <property type="protein sequence ID" value="CUH52212.1"/>
    <property type="molecule type" value="Genomic_DNA"/>
</dbReference>
<dbReference type="SMART" id="SM00418">
    <property type="entry name" value="HTH_ARSR"/>
    <property type="match status" value="1"/>
</dbReference>
<dbReference type="STRING" id="321267.SHM7688_01654"/>
<dbReference type="InterPro" id="IPR036388">
    <property type="entry name" value="WH-like_DNA-bd_sf"/>
</dbReference>
<evidence type="ECO:0000313" key="6">
    <source>
        <dbReference type="Proteomes" id="UP000054823"/>
    </source>
</evidence>
<protein>
    <submittedName>
        <fullName evidence="5">Transcriptional repressor SdpR</fullName>
    </submittedName>
</protein>
<dbReference type="Proteomes" id="UP000054823">
    <property type="component" value="Unassembled WGS sequence"/>
</dbReference>
<name>A0A0N7LRZ7_9RHOB</name>
<organism evidence="5 6">
    <name type="scientific">Shimia marina</name>
    <dbReference type="NCBI Taxonomy" id="321267"/>
    <lineage>
        <taxon>Bacteria</taxon>
        <taxon>Pseudomonadati</taxon>
        <taxon>Pseudomonadota</taxon>
        <taxon>Alphaproteobacteria</taxon>
        <taxon>Rhodobacterales</taxon>
        <taxon>Roseobacteraceae</taxon>
    </lineage>
</organism>
<dbReference type="Gene3D" id="1.10.10.10">
    <property type="entry name" value="Winged helix-like DNA-binding domain superfamily/Winged helix DNA-binding domain"/>
    <property type="match status" value="1"/>
</dbReference>
<dbReference type="SUPFAM" id="SSF46785">
    <property type="entry name" value="Winged helix' DNA-binding domain"/>
    <property type="match status" value="1"/>
</dbReference>
<dbReference type="NCBIfam" id="NF033788">
    <property type="entry name" value="HTH_metalloreg"/>
    <property type="match status" value="1"/>
</dbReference>
<evidence type="ECO:0000256" key="2">
    <source>
        <dbReference type="ARBA" id="ARBA00023125"/>
    </source>
</evidence>
<dbReference type="PRINTS" id="PR00778">
    <property type="entry name" value="HTHARSR"/>
</dbReference>
<dbReference type="GO" id="GO:0003700">
    <property type="term" value="F:DNA-binding transcription factor activity"/>
    <property type="evidence" value="ECO:0007669"/>
    <property type="project" value="InterPro"/>
</dbReference>
<dbReference type="InterPro" id="IPR011991">
    <property type="entry name" value="ArsR-like_HTH"/>
</dbReference>
<evidence type="ECO:0000313" key="5">
    <source>
        <dbReference type="EMBL" id="CUH52212.1"/>
    </source>
</evidence>
<evidence type="ECO:0000256" key="3">
    <source>
        <dbReference type="ARBA" id="ARBA00023163"/>
    </source>
</evidence>
<dbReference type="GO" id="GO:0003677">
    <property type="term" value="F:DNA binding"/>
    <property type="evidence" value="ECO:0007669"/>
    <property type="project" value="UniProtKB-KW"/>
</dbReference>